<feature type="chain" id="PRO_5026272901" evidence="1">
    <location>
        <begin position="23"/>
        <end position="95"/>
    </location>
</feature>
<feature type="signal peptide" evidence="1">
    <location>
        <begin position="1"/>
        <end position="22"/>
    </location>
</feature>
<keyword evidence="1" id="KW-0732">Signal</keyword>
<protein>
    <submittedName>
        <fullName evidence="2">Putative conserved secreted protein</fullName>
    </submittedName>
</protein>
<reference evidence="2" key="1">
    <citation type="submission" date="2020-03" db="EMBL/GenBank/DDBJ databases">
        <title>A transcriptome and proteome of the tick Rhipicephalus microplus shaped by the genetic composition of its hosts and developmental stage.</title>
        <authorList>
            <person name="Garcia G.R."/>
            <person name="Ribeiro J.M.C."/>
            <person name="Maruyama S.R."/>
            <person name="Gardinasse L.G."/>
            <person name="Nelson K."/>
            <person name="Ferreira B.R."/>
            <person name="Andrade T.G."/>
            <person name="Santos I.K.F.M."/>
        </authorList>
    </citation>
    <scope>NUCLEOTIDE SEQUENCE</scope>
    <source>
        <strain evidence="2">NSGR</strain>
        <tissue evidence="2">Salivary glands</tissue>
    </source>
</reference>
<dbReference type="EMBL" id="GIKN01003033">
    <property type="protein sequence ID" value="NIE45306.1"/>
    <property type="molecule type" value="Transcribed_RNA"/>
</dbReference>
<dbReference type="AlphaFoldDB" id="A0A6G5A535"/>
<organism evidence="2">
    <name type="scientific">Rhipicephalus microplus</name>
    <name type="common">Cattle tick</name>
    <name type="synonym">Boophilus microplus</name>
    <dbReference type="NCBI Taxonomy" id="6941"/>
    <lineage>
        <taxon>Eukaryota</taxon>
        <taxon>Metazoa</taxon>
        <taxon>Ecdysozoa</taxon>
        <taxon>Arthropoda</taxon>
        <taxon>Chelicerata</taxon>
        <taxon>Arachnida</taxon>
        <taxon>Acari</taxon>
        <taxon>Parasitiformes</taxon>
        <taxon>Ixodida</taxon>
        <taxon>Ixodoidea</taxon>
        <taxon>Ixodidae</taxon>
        <taxon>Rhipicephalinae</taxon>
        <taxon>Rhipicephalus</taxon>
        <taxon>Boophilus</taxon>
    </lineage>
</organism>
<accession>A0A6G5A535</accession>
<evidence type="ECO:0000313" key="2">
    <source>
        <dbReference type="EMBL" id="NIE45306.1"/>
    </source>
</evidence>
<sequence length="95" mass="10682">MKAAFCVIGLLAALHLPLLAYCFEDFSGAGVETEDHHIGSMKEVVPTPTNAHSSWLPRWRRMPSAEEIAETYHRMKEALRDAISAFRGRVSTIFH</sequence>
<evidence type="ECO:0000256" key="1">
    <source>
        <dbReference type="SAM" id="SignalP"/>
    </source>
</evidence>
<name>A0A6G5A535_RHIMP</name>
<proteinExistence type="predicted"/>